<keyword evidence="4" id="KW-0347">Helicase</keyword>
<feature type="compositionally biased region" description="Acidic residues" evidence="7">
    <location>
        <begin position="1552"/>
        <end position="1574"/>
    </location>
</feature>
<evidence type="ECO:0000256" key="7">
    <source>
        <dbReference type="SAM" id="MobiDB-lite"/>
    </source>
</evidence>
<feature type="compositionally biased region" description="Low complexity" evidence="7">
    <location>
        <begin position="408"/>
        <end position="427"/>
    </location>
</feature>
<dbReference type="Pfam" id="PF00636">
    <property type="entry name" value="Ribonuclease_3"/>
    <property type="match status" value="2"/>
</dbReference>
<reference evidence="12 13" key="1">
    <citation type="submission" date="2014-04" db="EMBL/GenBank/DDBJ databases">
        <authorList>
            <consortium name="DOE Joint Genome Institute"/>
            <person name="Kuo A."/>
            <person name="Kohler A."/>
            <person name="Nagy L.G."/>
            <person name="Floudas D."/>
            <person name="Copeland A."/>
            <person name="Barry K.W."/>
            <person name="Cichocki N."/>
            <person name="Veneault-Fourrey C."/>
            <person name="LaButti K."/>
            <person name="Lindquist E.A."/>
            <person name="Lipzen A."/>
            <person name="Lundell T."/>
            <person name="Morin E."/>
            <person name="Murat C."/>
            <person name="Sun H."/>
            <person name="Tunlid A."/>
            <person name="Henrissat B."/>
            <person name="Grigoriev I.V."/>
            <person name="Hibbett D.S."/>
            <person name="Martin F."/>
            <person name="Nordberg H.P."/>
            <person name="Cantor M.N."/>
            <person name="Hua S.X."/>
        </authorList>
    </citation>
    <scope>NUCLEOTIDE SEQUENCE [LARGE SCALE GENOMIC DNA]</scope>
    <source>
        <strain evidence="12 13">Foug A</strain>
    </source>
</reference>
<evidence type="ECO:0008006" key="14">
    <source>
        <dbReference type="Google" id="ProtNLM"/>
    </source>
</evidence>
<feature type="domain" description="RNase III" evidence="8">
    <location>
        <begin position="1238"/>
        <end position="1385"/>
    </location>
</feature>
<dbReference type="GO" id="GO:0004525">
    <property type="term" value="F:ribonuclease III activity"/>
    <property type="evidence" value="ECO:0007669"/>
    <property type="project" value="InterPro"/>
</dbReference>
<dbReference type="HOGENOM" id="CLU_000907_4_0_1"/>
<feature type="domain" description="Helicase C-terminal" evidence="10">
    <location>
        <begin position="456"/>
        <end position="637"/>
    </location>
</feature>
<feature type="compositionally biased region" description="Polar residues" evidence="7">
    <location>
        <begin position="31"/>
        <end position="40"/>
    </location>
</feature>
<dbReference type="PROSITE" id="PS50142">
    <property type="entry name" value="RNASE_3_2"/>
    <property type="match status" value="2"/>
</dbReference>
<dbReference type="SMART" id="SM00487">
    <property type="entry name" value="DEXDc"/>
    <property type="match status" value="1"/>
</dbReference>
<evidence type="ECO:0000256" key="4">
    <source>
        <dbReference type="ARBA" id="ARBA00022806"/>
    </source>
</evidence>
<feature type="region of interest" description="Disordered" evidence="7">
    <location>
        <begin position="1543"/>
        <end position="1574"/>
    </location>
</feature>
<protein>
    <recommendedName>
        <fullName evidence="14">P-loop containing nucleoside triphosphate hydrolase protein</fullName>
    </recommendedName>
</protein>
<evidence type="ECO:0000313" key="13">
    <source>
        <dbReference type="Proteomes" id="UP000053989"/>
    </source>
</evidence>
<dbReference type="EMBL" id="KN822139">
    <property type="protein sequence ID" value="KIM55210.1"/>
    <property type="molecule type" value="Genomic_DNA"/>
</dbReference>
<proteinExistence type="inferred from homology"/>
<evidence type="ECO:0000259" key="9">
    <source>
        <dbReference type="PROSITE" id="PS51192"/>
    </source>
</evidence>
<dbReference type="SMART" id="SM00535">
    <property type="entry name" value="RIBOc"/>
    <property type="match status" value="2"/>
</dbReference>
<dbReference type="OrthoDB" id="416741at2759"/>
<organism evidence="12 13">
    <name type="scientific">Scleroderma citrinum Foug A</name>
    <dbReference type="NCBI Taxonomy" id="1036808"/>
    <lineage>
        <taxon>Eukaryota</taxon>
        <taxon>Fungi</taxon>
        <taxon>Dikarya</taxon>
        <taxon>Basidiomycota</taxon>
        <taxon>Agaricomycotina</taxon>
        <taxon>Agaricomycetes</taxon>
        <taxon>Agaricomycetidae</taxon>
        <taxon>Boletales</taxon>
        <taxon>Sclerodermatineae</taxon>
        <taxon>Sclerodermataceae</taxon>
        <taxon>Scleroderma</taxon>
    </lineage>
</organism>
<dbReference type="CDD" id="cd00593">
    <property type="entry name" value="RIBOc"/>
    <property type="match status" value="2"/>
</dbReference>
<evidence type="ECO:0000259" key="11">
    <source>
        <dbReference type="PROSITE" id="PS51327"/>
    </source>
</evidence>
<evidence type="ECO:0000256" key="1">
    <source>
        <dbReference type="ARBA" id="ARBA00022737"/>
    </source>
</evidence>
<dbReference type="SUPFAM" id="SSF69065">
    <property type="entry name" value="RNase III domain-like"/>
    <property type="match status" value="2"/>
</dbReference>
<dbReference type="CDD" id="cd18034">
    <property type="entry name" value="DEXHc_dicer"/>
    <property type="match status" value="1"/>
</dbReference>
<keyword evidence="1" id="KW-0677">Repeat</keyword>
<dbReference type="PROSITE" id="PS51327">
    <property type="entry name" value="DICER_DSRBF"/>
    <property type="match status" value="1"/>
</dbReference>
<dbReference type="Gene3D" id="3.30.160.380">
    <property type="entry name" value="Dicer dimerisation domain"/>
    <property type="match status" value="1"/>
</dbReference>
<dbReference type="Pfam" id="PF03368">
    <property type="entry name" value="Dicer_dimer"/>
    <property type="match status" value="1"/>
</dbReference>
<dbReference type="InterPro" id="IPR027417">
    <property type="entry name" value="P-loop_NTPase"/>
</dbReference>
<dbReference type="GO" id="GO:0003723">
    <property type="term" value="F:RNA binding"/>
    <property type="evidence" value="ECO:0007669"/>
    <property type="project" value="UniProtKB-UniRule"/>
</dbReference>
<feature type="compositionally biased region" description="Acidic residues" evidence="7">
    <location>
        <begin position="647"/>
        <end position="660"/>
    </location>
</feature>
<keyword evidence="13" id="KW-1185">Reference proteome</keyword>
<dbReference type="GO" id="GO:0005737">
    <property type="term" value="C:cytoplasm"/>
    <property type="evidence" value="ECO:0007669"/>
    <property type="project" value="TreeGrafter"/>
</dbReference>
<dbReference type="GO" id="GO:0005634">
    <property type="term" value="C:nucleus"/>
    <property type="evidence" value="ECO:0007669"/>
    <property type="project" value="TreeGrafter"/>
</dbReference>
<name>A0A0C3D353_9AGAM</name>
<dbReference type="Gene3D" id="1.10.1520.10">
    <property type="entry name" value="Ribonuclease III domain"/>
    <property type="match status" value="2"/>
</dbReference>
<keyword evidence="6" id="KW-0694">RNA-binding</keyword>
<evidence type="ECO:0000256" key="6">
    <source>
        <dbReference type="PROSITE-ProRule" id="PRU00657"/>
    </source>
</evidence>
<evidence type="ECO:0000313" key="12">
    <source>
        <dbReference type="EMBL" id="KIM55210.1"/>
    </source>
</evidence>
<dbReference type="PROSITE" id="PS00517">
    <property type="entry name" value="RNASE_3_1"/>
    <property type="match status" value="1"/>
</dbReference>
<dbReference type="Pfam" id="PF00271">
    <property type="entry name" value="Helicase_C"/>
    <property type="match status" value="1"/>
</dbReference>
<dbReference type="Pfam" id="PF00270">
    <property type="entry name" value="DEAD"/>
    <property type="match status" value="1"/>
</dbReference>
<dbReference type="InParanoid" id="A0A0C3D353"/>
<dbReference type="InterPro" id="IPR005034">
    <property type="entry name" value="Dicer_dimerisation"/>
</dbReference>
<dbReference type="PANTHER" id="PTHR14950">
    <property type="entry name" value="DICER-RELATED"/>
    <property type="match status" value="1"/>
</dbReference>
<feature type="region of interest" description="Disordered" evidence="7">
    <location>
        <begin position="629"/>
        <end position="661"/>
    </location>
</feature>
<feature type="region of interest" description="Disordered" evidence="7">
    <location>
        <begin position="23"/>
        <end position="57"/>
    </location>
</feature>
<comment type="similarity">
    <text evidence="6">Belongs to the helicase family. Dicer subfamily.</text>
</comment>
<evidence type="ECO:0000256" key="5">
    <source>
        <dbReference type="ARBA" id="ARBA00022840"/>
    </source>
</evidence>
<accession>A0A0C3D353</accession>
<dbReference type="PROSITE" id="PS51194">
    <property type="entry name" value="HELICASE_CTER"/>
    <property type="match status" value="1"/>
</dbReference>
<dbReference type="InterPro" id="IPR038248">
    <property type="entry name" value="Dicer_dimer_sf"/>
</dbReference>
<keyword evidence="5" id="KW-0067">ATP-binding</keyword>
<dbReference type="InterPro" id="IPR000999">
    <property type="entry name" value="RNase_III_dom"/>
</dbReference>
<keyword evidence="2" id="KW-0547">Nucleotide-binding</keyword>
<feature type="domain" description="RNase III" evidence="8">
    <location>
        <begin position="1067"/>
        <end position="1200"/>
    </location>
</feature>
<evidence type="ECO:0000259" key="10">
    <source>
        <dbReference type="PROSITE" id="PS51194"/>
    </source>
</evidence>
<evidence type="ECO:0000259" key="8">
    <source>
        <dbReference type="PROSITE" id="PS50142"/>
    </source>
</evidence>
<dbReference type="InterPro" id="IPR036389">
    <property type="entry name" value="RNase_III_sf"/>
</dbReference>
<dbReference type="SUPFAM" id="SSF52540">
    <property type="entry name" value="P-loop containing nucleoside triphosphate hydrolases"/>
    <property type="match status" value="1"/>
</dbReference>
<feature type="region of interest" description="Disordered" evidence="7">
    <location>
        <begin position="407"/>
        <end position="436"/>
    </location>
</feature>
<dbReference type="InterPro" id="IPR001650">
    <property type="entry name" value="Helicase_C-like"/>
</dbReference>
<dbReference type="PROSITE" id="PS51192">
    <property type="entry name" value="HELICASE_ATP_BIND_1"/>
    <property type="match status" value="1"/>
</dbReference>
<dbReference type="Proteomes" id="UP000053989">
    <property type="component" value="Unassembled WGS sequence"/>
</dbReference>
<evidence type="ECO:0000256" key="3">
    <source>
        <dbReference type="ARBA" id="ARBA00022801"/>
    </source>
</evidence>
<dbReference type="Gene3D" id="3.40.50.300">
    <property type="entry name" value="P-loop containing nucleotide triphosphate hydrolases"/>
    <property type="match status" value="2"/>
</dbReference>
<feature type="domain" description="Dicer dsRNA-binding fold" evidence="11">
    <location>
        <begin position="681"/>
        <end position="771"/>
    </location>
</feature>
<sequence>MIVTQTVRSASVSTILTTPHSLSHTHIHSLPRSQPKSLRASNNPNNKSQPPPPATTDAKATVAAAPIESFIPRKYQEEIFIRAQSSNIIAALDTGSGKTFISVLLIKWVVLQPQSVGKVVVFLVPKVALVEQQATFISSQTPLRVRKFHGSLDMELSDRANWKAAFEGADVVVMTAQIFLNVLTHSHWSIDKVSLMIFDECHHTRKNHAYNGIMREYFQVHPMERPKVFGMTASPIWNPKDAEGSLLTLERNLDATVIAVRDHISELLENSPKPLELIKEYSPPPENYLYLNPNLWDTLSLFRSDDVDIPWDKLLMKYHVTRNSLGPYCADLFIYHDIRPRVNQIVNQIETTWKEQIGDLLTMFDGEDYGIAPMEVDGHPTIPSKPSIPVDLQQIDEILTDFKPWFDSSPPSSSSPTSTSTPISSTSMASTQQQPSPLATVPITVPLAWCSPKVKALTEVLLEYHTPTFHGIVFVEQRQVAACLAKILGNIPELRGKIQCAELVGHGGGHGGGGHGGGNGSGRGKGVASARADVKGMGLARQQDTVRMFREGDINLLVATSVAEEGLDFPACDLVIRFDPLHHMVGYVQSRGRARTKSSSFVIMVQSGHSAHLSRYAMFLSSEPELKRVYQTREGPTRPTSPGSSSDSEEGELEEDDPEDVAARERYIVPSTGAVLTYGTAIGLINYLCSLIPHDAYTAPPMPKYSGDYASMLELPASLPLPIDKLVYCGPPRNSKREAKRAVAFSAVKALHKLDVFDDYLLPTTGSKGRSEYDADGRKLLDVSVIPEILHVDVRDPWTLGPRLRMHVVTIDGVDCAGLVTGTQLPAFELISEGRHISVRCTDELVFDADEEWEKLRMLEEYTKAGTWFCVTGRPITLPMTCFLVPLTEHNCIDLEAVQRVVDEPHGTYDWTGITEADYGHLMVMNSNQFGRALILRNVRYDLTARSVPPPGSRESTHATYEEYFVQRWTRKNREAYVPTDCPLIEVQSLPRHPSGLYRPMERLLDTDKYRKHTVPPASLVPMGACWRTHFSENVYTAFLFLPRICRRATDLYRAREARFELGLPPILDDLLIESSTLPTTNAKWNNQRLETLGDSVLKVVATVHVMNKFPHRHEGQLSQLRQSSVSNRTLLARAKEIGLERYLTSEGQNVHIWRYTIPEQADVLLHMLHSFHSVQRAFPRRSLQDCMEAILGAAFLTGGVEMALRTGDALGMSVGGPIPWSVRYSRPPESLPVPPLFADLQAAMGYEFHRGQLLVEAVTHPSFATSASASYQRLEFLGDAVIDIVVMRNLFHRFPEATSGQLSAARSRAVCGPTLASIAVRRLELHKHLLINNVELSTAITRHVPLLESLLPEDVIVKGWKYDPPKALSDVLESLIGAVLVDSAYDFERTAAVVEVVMSDILDVLTTNLPRDPVSELMVWTATAGCKRISFQQVKSQSNVDLRRNDSVSVIVHDIAVVGPITATNLSLSKGLAAERARNLLSDPNFEMNLARLCDCGKTPTVIPPDSDDSIDSIVDALAAPRLSDETEEGFATLAKQKLEEDYASNQNGVEDIEQGEEEGVDEFDIDGVPMEE</sequence>
<keyword evidence="3" id="KW-0378">Hydrolase</keyword>
<dbReference type="InterPro" id="IPR014001">
    <property type="entry name" value="Helicase_ATP-bd"/>
</dbReference>
<dbReference type="SMART" id="SM00490">
    <property type="entry name" value="HELICc"/>
    <property type="match status" value="1"/>
</dbReference>
<feature type="domain" description="Helicase ATP-binding" evidence="9">
    <location>
        <begin position="79"/>
        <end position="253"/>
    </location>
</feature>
<evidence type="ECO:0000256" key="2">
    <source>
        <dbReference type="ARBA" id="ARBA00022741"/>
    </source>
</evidence>
<dbReference type="GO" id="GO:0030422">
    <property type="term" value="P:siRNA processing"/>
    <property type="evidence" value="ECO:0007669"/>
    <property type="project" value="TreeGrafter"/>
</dbReference>
<reference evidence="13" key="2">
    <citation type="submission" date="2015-01" db="EMBL/GenBank/DDBJ databases">
        <title>Evolutionary Origins and Diversification of the Mycorrhizal Mutualists.</title>
        <authorList>
            <consortium name="DOE Joint Genome Institute"/>
            <consortium name="Mycorrhizal Genomics Consortium"/>
            <person name="Kohler A."/>
            <person name="Kuo A."/>
            <person name="Nagy L.G."/>
            <person name="Floudas D."/>
            <person name="Copeland A."/>
            <person name="Barry K.W."/>
            <person name="Cichocki N."/>
            <person name="Veneault-Fourrey C."/>
            <person name="LaButti K."/>
            <person name="Lindquist E.A."/>
            <person name="Lipzen A."/>
            <person name="Lundell T."/>
            <person name="Morin E."/>
            <person name="Murat C."/>
            <person name="Riley R."/>
            <person name="Ohm R."/>
            <person name="Sun H."/>
            <person name="Tunlid A."/>
            <person name="Henrissat B."/>
            <person name="Grigoriev I.V."/>
            <person name="Hibbett D.S."/>
            <person name="Martin F."/>
        </authorList>
    </citation>
    <scope>NUCLEOTIDE SEQUENCE [LARGE SCALE GENOMIC DNA]</scope>
    <source>
        <strain evidence="13">Foug A</strain>
    </source>
</reference>
<dbReference type="InterPro" id="IPR011545">
    <property type="entry name" value="DEAD/DEAH_box_helicase_dom"/>
</dbReference>
<dbReference type="GO" id="GO:0005524">
    <property type="term" value="F:ATP binding"/>
    <property type="evidence" value="ECO:0007669"/>
    <property type="project" value="UniProtKB-KW"/>
</dbReference>
<dbReference type="PANTHER" id="PTHR14950:SF37">
    <property type="entry name" value="ENDORIBONUCLEASE DICER"/>
    <property type="match status" value="1"/>
</dbReference>
<gene>
    <name evidence="12" type="ORF">SCLCIDRAFT_30541</name>
</gene>
<feature type="compositionally biased region" description="Low complexity" evidence="7">
    <location>
        <begin position="637"/>
        <end position="646"/>
    </location>
</feature>
<dbReference type="FunCoup" id="A0A0C3D353">
    <property type="interactions" value="311"/>
</dbReference>
<dbReference type="GO" id="GO:0004386">
    <property type="term" value="F:helicase activity"/>
    <property type="evidence" value="ECO:0007669"/>
    <property type="project" value="UniProtKB-KW"/>
</dbReference>
<dbReference type="STRING" id="1036808.A0A0C3D353"/>